<feature type="domain" description="GGDEF" evidence="4">
    <location>
        <begin position="434"/>
        <end position="567"/>
    </location>
</feature>
<dbReference type="InterPro" id="IPR031621">
    <property type="entry name" value="HisKA_7TM"/>
</dbReference>
<feature type="transmembrane region" description="Helical" evidence="3">
    <location>
        <begin position="205"/>
        <end position="223"/>
    </location>
</feature>
<feature type="transmembrane region" description="Helical" evidence="3">
    <location>
        <begin position="63"/>
        <end position="85"/>
    </location>
</feature>
<dbReference type="Pfam" id="PF00990">
    <property type="entry name" value="GGDEF"/>
    <property type="match status" value="1"/>
</dbReference>
<evidence type="ECO:0000256" key="2">
    <source>
        <dbReference type="SAM" id="MobiDB-lite"/>
    </source>
</evidence>
<reference evidence="6" key="1">
    <citation type="submission" date="2016-10" db="EMBL/GenBank/DDBJ databases">
        <authorList>
            <person name="Varghese N."/>
            <person name="Submissions S."/>
        </authorList>
    </citation>
    <scope>NUCLEOTIDE SEQUENCE [LARGE SCALE GENOMIC DNA]</scope>
    <source>
        <strain evidence="6">DSM 45843</strain>
    </source>
</reference>
<keyword evidence="3" id="KW-0812">Transmembrane</keyword>
<feature type="coiled-coil region" evidence="1">
    <location>
        <begin position="369"/>
        <end position="399"/>
    </location>
</feature>
<dbReference type="Gene3D" id="3.30.450.20">
    <property type="entry name" value="PAS domain"/>
    <property type="match status" value="1"/>
</dbReference>
<evidence type="ECO:0000256" key="1">
    <source>
        <dbReference type="SAM" id="Coils"/>
    </source>
</evidence>
<evidence type="ECO:0000313" key="6">
    <source>
        <dbReference type="Proteomes" id="UP000199088"/>
    </source>
</evidence>
<organism evidence="5 6">
    <name type="scientific">Klenkia soli</name>
    <dbReference type="NCBI Taxonomy" id="1052260"/>
    <lineage>
        <taxon>Bacteria</taxon>
        <taxon>Bacillati</taxon>
        <taxon>Actinomycetota</taxon>
        <taxon>Actinomycetes</taxon>
        <taxon>Geodermatophilales</taxon>
        <taxon>Geodermatophilaceae</taxon>
        <taxon>Klenkia</taxon>
    </lineage>
</organism>
<dbReference type="Pfam" id="PF08448">
    <property type="entry name" value="PAS_4"/>
    <property type="match status" value="1"/>
</dbReference>
<feature type="transmembrane region" description="Helical" evidence="3">
    <location>
        <begin position="125"/>
        <end position="145"/>
    </location>
</feature>
<dbReference type="InterPro" id="IPR029787">
    <property type="entry name" value="Nucleotide_cyclase"/>
</dbReference>
<dbReference type="GO" id="GO:0052621">
    <property type="term" value="F:diguanylate cyclase activity"/>
    <property type="evidence" value="ECO:0007669"/>
    <property type="project" value="TreeGrafter"/>
</dbReference>
<dbReference type="InterPro" id="IPR035965">
    <property type="entry name" value="PAS-like_dom_sf"/>
</dbReference>
<sequence length="579" mass="60291">MPFSDPGRWEGETPPSRAGRAAMGSHVQGTVWVLAFALAPVVTGAVAVAAWRHRHGNPPARALAVVLLGISGWCLAVGVVLAPSAPAVRAAGFPLIFLSVGATAAGFLALSRLLAEPTWRPRRHLVLLASVEPVLLAVTSVLPATTDLVFGRTDLTAPAGAVQMVGGPLFLLHSLYSYAFIAWALVRLVRLGRRGQPVVRRQARVLLVSALPPTLGNLVFTLGMRGEGVVDLTPLFFIVTGLVAGWAILRTGLLELVPVARDQVVETMTDGVLVTDEVGRVIDLNPAARRMLAALRPGAGPAVLGRPLAELAGADLLRTVLPDGPAADGTYETGRAVVEAAPGCWLDVQSVPVASAGRRIGRVTVVRDVTEAQLREADLRRLAQQLAEQVATVDRLRAAVAEEAVRDPLTGLHNRRHLDRTLLHALARSVDDGLPVAVVLVDVDRFKSVNDRFGHATGDAVLCAVAAELRAGTRSGDTVARAGGEEFVLVLPGADEAEALARAETVRARVGALVHVVPGGVLTVTLSAGVAVARSGGDGAAELLSRADRALYRAKSGGRDRVVAAGVAGADVSDVLSTA</sequence>
<dbReference type="FunFam" id="3.30.70.270:FF:000001">
    <property type="entry name" value="Diguanylate cyclase domain protein"/>
    <property type="match status" value="1"/>
</dbReference>
<dbReference type="InterPro" id="IPR000160">
    <property type="entry name" value="GGDEF_dom"/>
</dbReference>
<feature type="transmembrane region" description="Helical" evidence="3">
    <location>
        <begin position="235"/>
        <end position="253"/>
    </location>
</feature>
<dbReference type="InterPro" id="IPR043128">
    <property type="entry name" value="Rev_trsase/Diguanyl_cyclase"/>
</dbReference>
<keyword evidence="3" id="KW-1133">Transmembrane helix</keyword>
<dbReference type="GO" id="GO:1902201">
    <property type="term" value="P:negative regulation of bacterial-type flagellum-dependent cell motility"/>
    <property type="evidence" value="ECO:0007669"/>
    <property type="project" value="TreeGrafter"/>
</dbReference>
<gene>
    <name evidence="5" type="ORF">SAMN05660199_03753</name>
</gene>
<dbReference type="Pfam" id="PF16927">
    <property type="entry name" value="HisKA_7TM"/>
    <property type="match status" value="1"/>
</dbReference>
<evidence type="ECO:0000256" key="3">
    <source>
        <dbReference type="SAM" id="Phobius"/>
    </source>
</evidence>
<dbReference type="Gene3D" id="3.30.70.270">
    <property type="match status" value="1"/>
</dbReference>
<dbReference type="Proteomes" id="UP000199088">
    <property type="component" value="Unassembled WGS sequence"/>
</dbReference>
<dbReference type="PANTHER" id="PTHR45138:SF9">
    <property type="entry name" value="DIGUANYLATE CYCLASE DGCM-RELATED"/>
    <property type="match status" value="1"/>
</dbReference>
<dbReference type="CDD" id="cd00130">
    <property type="entry name" value="PAS"/>
    <property type="match status" value="1"/>
</dbReference>
<protein>
    <submittedName>
        <fullName evidence="5">Diguanylate cyclase (GGDEF) domain-containing protein</fullName>
    </submittedName>
</protein>
<dbReference type="STRING" id="1052260.SAMN05660199_03753"/>
<feature type="transmembrane region" description="Helical" evidence="3">
    <location>
        <begin position="165"/>
        <end position="185"/>
    </location>
</feature>
<evidence type="ECO:0000313" key="5">
    <source>
        <dbReference type="EMBL" id="SDP36792.1"/>
    </source>
</evidence>
<dbReference type="EMBL" id="FNIR01000012">
    <property type="protein sequence ID" value="SDP36792.1"/>
    <property type="molecule type" value="Genomic_DNA"/>
</dbReference>
<dbReference type="GO" id="GO:0005886">
    <property type="term" value="C:plasma membrane"/>
    <property type="evidence" value="ECO:0007669"/>
    <property type="project" value="TreeGrafter"/>
</dbReference>
<name>A0A1H0S4W7_9ACTN</name>
<feature type="transmembrane region" description="Helical" evidence="3">
    <location>
        <begin position="91"/>
        <end position="113"/>
    </location>
</feature>
<dbReference type="AlphaFoldDB" id="A0A1H0S4W7"/>
<evidence type="ECO:0000259" key="4">
    <source>
        <dbReference type="PROSITE" id="PS50887"/>
    </source>
</evidence>
<dbReference type="PROSITE" id="PS50887">
    <property type="entry name" value="GGDEF"/>
    <property type="match status" value="1"/>
</dbReference>
<dbReference type="SUPFAM" id="SSF55073">
    <property type="entry name" value="Nucleotide cyclase"/>
    <property type="match status" value="1"/>
</dbReference>
<dbReference type="CDD" id="cd01949">
    <property type="entry name" value="GGDEF"/>
    <property type="match status" value="1"/>
</dbReference>
<dbReference type="GO" id="GO:0043709">
    <property type="term" value="P:cell adhesion involved in single-species biofilm formation"/>
    <property type="evidence" value="ECO:0007669"/>
    <property type="project" value="TreeGrafter"/>
</dbReference>
<keyword evidence="6" id="KW-1185">Reference proteome</keyword>
<dbReference type="PANTHER" id="PTHR45138">
    <property type="entry name" value="REGULATORY COMPONENTS OF SENSORY TRANSDUCTION SYSTEM"/>
    <property type="match status" value="1"/>
</dbReference>
<feature type="region of interest" description="Disordered" evidence="2">
    <location>
        <begin position="1"/>
        <end position="21"/>
    </location>
</feature>
<dbReference type="SUPFAM" id="SSF55785">
    <property type="entry name" value="PYP-like sensor domain (PAS domain)"/>
    <property type="match status" value="1"/>
</dbReference>
<dbReference type="InterPro" id="IPR013656">
    <property type="entry name" value="PAS_4"/>
</dbReference>
<proteinExistence type="predicted"/>
<dbReference type="InterPro" id="IPR050469">
    <property type="entry name" value="Diguanylate_Cyclase"/>
</dbReference>
<feature type="transmembrane region" description="Helical" evidence="3">
    <location>
        <begin position="31"/>
        <end position="51"/>
    </location>
</feature>
<accession>A0A1H0S4W7</accession>
<dbReference type="InterPro" id="IPR000014">
    <property type="entry name" value="PAS"/>
</dbReference>
<dbReference type="NCBIfam" id="TIGR00254">
    <property type="entry name" value="GGDEF"/>
    <property type="match status" value="1"/>
</dbReference>
<dbReference type="SMART" id="SM00267">
    <property type="entry name" value="GGDEF"/>
    <property type="match status" value="1"/>
</dbReference>
<keyword evidence="3" id="KW-0472">Membrane</keyword>
<keyword evidence="1" id="KW-0175">Coiled coil</keyword>